<organism evidence="1 2">
    <name type="scientific">Vitis vinifera</name>
    <name type="common">Grape</name>
    <dbReference type="NCBI Taxonomy" id="29760"/>
    <lineage>
        <taxon>Eukaryota</taxon>
        <taxon>Viridiplantae</taxon>
        <taxon>Streptophyta</taxon>
        <taxon>Embryophyta</taxon>
        <taxon>Tracheophyta</taxon>
        <taxon>Spermatophyta</taxon>
        <taxon>Magnoliopsida</taxon>
        <taxon>eudicotyledons</taxon>
        <taxon>Gunneridae</taxon>
        <taxon>Pentapetalae</taxon>
        <taxon>rosids</taxon>
        <taxon>Vitales</taxon>
        <taxon>Vitaceae</taxon>
        <taxon>Viteae</taxon>
        <taxon>Vitis</taxon>
    </lineage>
</organism>
<dbReference type="PANTHER" id="PTHR47481">
    <property type="match status" value="1"/>
</dbReference>
<evidence type="ECO:0000313" key="1">
    <source>
        <dbReference type="EMBL" id="RVW98139.1"/>
    </source>
</evidence>
<dbReference type="Proteomes" id="UP000288805">
    <property type="component" value="Unassembled WGS sequence"/>
</dbReference>
<name>A0A438IN53_VITVI</name>
<protein>
    <recommendedName>
        <fullName evidence="3">Retrotransposon Copia-like N-terminal domain-containing protein</fullName>
    </recommendedName>
</protein>
<dbReference type="AlphaFoldDB" id="A0A438IN53"/>
<comment type="caution">
    <text evidence="1">The sequence shown here is derived from an EMBL/GenBank/DDBJ whole genome shotgun (WGS) entry which is preliminary data.</text>
</comment>
<evidence type="ECO:0000313" key="2">
    <source>
        <dbReference type="Proteomes" id="UP000288805"/>
    </source>
</evidence>
<sequence length="237" mass="27525">MIFFPFPWLSNPPPLFSFQYPHPHGYIKLSSSNYLLWKSQLLPLLESQELIGYMDGTIEIPPRFTSEILKNQTSNMWYGNIPINASLAFCYPPLPRKSWLKLWNSPLHVRSVSEYARAFKALCNQLHAMGRPVDGTDEVHWFLRDLVQKQRALRSSKNPWSLLHHLLRRSPPPIAIQQGRTNAALLPVINRLTLVATDVEGTLLWKRLPRCQICRVEGHYANRCQQWYDHHGHTPEA</sequence>
<proteinExistence type="predicted"/>
<dbReference type="EMBL" id="QGNW01000095">
    <property type="protein sequence ID" value="RVW98139.1"/>
    <property type="molecule type" value="Genomic_DNA"/>
</dbReference>
<gene>
    <name evidence="1" type="ORF">CK203_031959</name>
</gene>
<reference evidence="1 2" key="1">
    <citation type="journal article" date="2018" name="PLoS Genet.">
        <title>Population sequencing reveals clonal diversity and ancestral inbreeding in the grapevine cultivar Chardonnay.</title>
        <authorList>
            <person name="Roach M.J."/>
            <person name="Johnson D.L."/>
            <person name="Bohlmann J."/>
            <person name="van Vuuren H.J."/>
            <person name="Jones S.J."/>
            <person name="Pretorius I.S."/>
            <person name="Schmidt S.A."/>
            <person name="Borneman A.R."/>
        </authorList>
    </citation>
    <scope>NUCLEOTIDE SEQUENCE [LARGE SCALE GENOMIC DNA]</scope>
    <source>
        <strain evidence="2">cv. Chardonnay</strain>
        <tissue evidence="1">Leaf</tissue>
    </source>
</reference>
<dbReference type="PANTHER" id="PTHR47481:SF35">
    <property type="entry name" value="ZINC FINGER, CCHC-TYPE-RELATED"/>
    <property type="match status" value="1"/>
</dbReference>
<evidence type="ECO:0008006" key="3">
    <source>
        <dbReference type="Google" id="ProtNLM"/>
    </source>
</evidence>
<accession>A0A438IN53</accession>